<gene>
    <name evidence="1" type="ORF">C7212DRAFT_173638</name>
</gene>
<dbReference type="STRING" id="42249.A0A317SVU2"/>
<proteinExistence type="predicted"/>
<protein>
    <recommendedName>
        <fullName evidence="3">DDE-1 domain-containing protein</fullName>
    </recommendedName>
</protein>
<reference evidence="1 2" key="1">
    <citation type="submission" date="2018-03" db="EMBL/GenBank/DDBJ databases">
        <title>Genomes of Pezizomycetes fungi and the evolution of truffles.</title>
        <authorList>
            <person name="Murat C."/>
            <person name="Payen T."/>
            <person name="Noel B."/>
            <person name="Kuo A."/>
            <person name="Martin F.M."/>
        </authorList>
    </citation>
    <scope>NUCLEOTIDE SEQUENCE [LARGE SCALE GENOMIC DNA]</scope>
    <source>
        <strain evidence="1">091103-1</strain>
    </source>
</reference>
<evidence type="ECO:0008006" key="3">
    <source>
        <dbReference type="Google" id="ProtNLM"/>
    </source>
</evidence>
<dbReference type="EMBL" id="PYWC01000014">
    <property type="protein sequence ID" value="PWW78548.1"/>
    <property type="molecule type" value="Genomic_DNA"/>
</dbReference>
<dbReference type="Proteomes" id="UP000246991">
    <property type="component" value="Unassembled WGS sequence"/>
</dbReference>
<accession>A0A317SVU2</accession>
<evidence type="ECO:0000313" key="2">
    <source>
        <dbReference type="Proteomes" id="UP000246991"/>
    </source>
</evidence>
<evidence type="ECO:0000313" key="1">
    <source>
        <dbReference type="EMBL" id="PWW78548.1"/>
    </source>
</evidence>
<dbReference type="AlphaFoldDB" id="A0A317SVU2"/>
<organism evidence="1 2">
    <name type="scientific">Tuber magnatum</name>
    <name type="common">white Piedmont truffle</name>
    <dbReference type="NCBI Taxonomy" id="42249"/>
    <lineage>
        <taxon>Eukaryota</taxon>
        <taxon>Fungi</taxon>
        <taxon>Dikarya</taxon>
        <taxon>Ascomycota</taxon>
        <taxon>Pezizomycotina</taxon>
        <taxon>Pezizomycetes</taxon>
        <taxon>Pezizales</taxon>
        <taxon>Tuberaceae</taxon>
        <taxon>Tuber</taxon>
    </lineage>
</organism>
<sequence>MNGRRDKITVIGTICMDSSGLLPMVILKGDRVQDNWFFWNGWTDHKKSFQYLEDFFSPGTCTAIKAGEGSQFHILSFDEHSSHVTGEYLFYYVQNGIIPFHLLAYITHRLQLLDIA</sequence>
<comment type="caution">
    <text evidence="1">The sequence shown here is derived from an EMBL/GenBank/DDBJ whole genome shotgun (WGS) entry which is preliminary data.</text>
</comment>
<keyword evidence="2" id="KW-1185">Reference proteome</keyword>
<dbReference type="OrthoDB" id="3265672at2759"/>
<name>A0A317SVU2_9PEZI</name>